<evidence type="ECO:0000313" key="8">
    <source>
        <dbReference type="EMBL" id="MBK4215293.1"/>
    </source>
</evidence>
<evidence type="ECO:0000256" key="2">
    <source>
        <dbReference type="ARBA" id="ARBA00022475"/>
    </source>
</evidence>
<evidence type="ECO:0000256" key="7">
    <source>
        <dbReference type="SAM" id="Phobius"/>
    </source>
</evidence>
<comment type="subcellular location">
    <subcellularLocation>
        <location evidence="1">Cell membrane</location>
        <topology evidence="1">Multi-pass membrane protein</topology>
    </subcellularLocation>
</comment>
<proteinExistence type="predicted"/>
<evidence type="ECO:0000256" key="5">
    <source>
        <dbReference type="ARBA" id="ARBA00023136"/>
    </source>
</evidence>
<dbReference type="NCBIfam" id="TIGR00765">
    <property type="entry name" value="yihY_not_rbn"/>
    <property type="match status" value="1"/>
</dbReference>
<protein>
    <submittedName>
        <fullName evidence="8">YihY/virulence factor BrkB family protein</fullName>
    </submittedName>
</protein>
<evidence type="ECO:0000256" key="3">
    <source>
        <dbReference type="ARBA" id="ARBA00022692"/>
    </source>
</evidence>
<evidence type="ECO:0000256" key="6">
    <source>
        <dbReference type="SAM" id="MobiDB-lite"/>
    </source>
</evidence>
<evidence type="ECO:0000256" key="1">
    <source>
        <dbReference type="ARBA" id="ARBA00004651"/>
    </source>
</evidence>
<keyword evidence="5 7" id="KW-0472">Membrane</keyword>
<accession>A0A934SIX7</accession>
<dbReference type="EMBL" id="JAEPRQ010000001">
    <property type="protein sequence ID" value="MBK4215293.1"/>
    <property type="molecule type" value="Genomic_DNA"/>
</dbReference>
<feature type="region of interest" description="Disordered" evidence="6">
    <location>
        <begin position="24"/>
        <end position="48"/>
    </location>
</feature>
<keyword evidence="4 7" id="KW-1133">Transmembrane helix</keyword>
<organism evidence="8 9">
    <name type="scientific">Paracoccus caeni</name>
    <dbReference type="NCBI Taxonomy" id="657651"/>
    <lineage>
        <taxon>Bacteria</taxon>
        <taxon>Pseudomonadati</taxon>
        <taxon>Pseudomonadota</taxon>
        <taxon>Alphaproteobacteria</taxon>
        <taxon>Rhodobacterales</taxon>
        <taxon>Paracoccaceae</taxon>
        <taxon>Paracoccus</taxon>
    </lineage>
</organism>
<feature type="transmembrane region" description="Helical" evidence="7">
    <location>
        <begin position="223"/>
        <end position="243"/>
    </location>
</feature>
<dbReference type="Pfam" id="PF03631">
    <property type="entry name" value="Virul_fac_BrkB"/>
    <property type="match status" value="1"/>
</dbReference>
<feature type="transmembrane region" description="Helical" evidence="7">
    <location>
        <begin position="181"/>
        <end position="211"/>
    </location>
</feature>
<evidence type="ECO:0000313" key="9">
    <source>
        <dbReference type="Proteomes" id="UP000640485"/>
    </source>
</evidence>
<dbReference type="PIRSF" id="PIRSF035875">
    <property type="entry name" value="RNase_BN"/>
    <property type="match status" value="1"/>
</dbReference>
<name>A0A934SIX7_9RHOB</name>
<dbReference type="AlphaFoldDB" id="A0A934SIX7"/>
<gene>
    <name evidence="8" type="ORF">JJJ17_05065</name>
</gene>
<reference evidence="8" key="1">
    <citation type="submission" date="2021-01" db="EMBL/GenBank/DDBJ databases">
        <title>Paracoccus amoyensis sp. nov., isolated from the surface seawater along the coast of Xiamen Island, China.</title>
        <authorList>
            <person name="Lyu L."/>
        </authorList>
    </citation>
    <scope>NUCLEOTIDE SEQUENCE</scope>
    <source>
        <strain evidence="8">MJ17</strain>
    </source>
</reference>
<feature type="transmembrane region" description="Helical" evidence="7">
    <location>
        <begin position="290"/>
        <end position="315"/>
    </location>
</feature>
<dbReference type="RefSeq" id="WP_200684217.1">
    <property type="nucleotide sequence ID" value="NZ_JAEPRQ010000001.1"/>
</dbReference>
<feature type="transmembrane region" description="Helical" evidence="7">
    <location>
        <begin position="72"/>
        <end position="98"/>
    </location>
</feature>
<dbReference type="Proteomes" id="UP000640485">
    <property type="component" value="Unassembled WGS sequence"/>
</dbReference>
<keyword evidence="2" id="KW-1003">Cell membrane</keyword>
<feature type="transmembrane region" description="Helical" evidence="7">
    <location>
        <begin position="255"/>
        <end position="278"/>
    </location>
</feature>
<dbReference type="GO" id="GO:0005886">
    <property type="term" value="C:plasma membrane"/>
    <property type="evidence" value="ECO:0007669"/>
    <property type="project" value="UniProtKB-SubCell"/>
</dbReference>
<evidence type="ECO:0000256" key="4">
    <source>
        <dbReference type="ARBA" id="ARBA00022989"/>
    </source>
</evidence>
<comment type="caution">
    <text evidence="8">The sequence shown here is derived from an EMBL/GenBank/DDBJ whole genome shotgun (WGS) entry which is preliminary data.</text>
</comment>
<feature type="transmembrane region" description="Helical" evidence="7">
    <location>
        <begin position="143"/>
        <end position="169"/>
    </location>
</feature>
<keyword evidence="9" id="KW-1185">Reference proteome</keyword>
<dbReference type="InterPro" id="IPR017039">
    <property type="entry name" value="Virul_fac_BrkB"/>
</dbReference>
<dbReference type="PANTHER" id="PTHR30213:SF0">
    <property type="entry name" value="UPF0761 MEMBRANE PROTEIN YIHY"/>
    <property type="match status" value="1"/>
</dbReference>
<keyword evidence="3 7" id="KW-0812">Transmembrane</keyword>
<sequence>MTTQETPPKSVWNSLTGELDDAERDRFGLGETSAKPQASAPSGRMRDMGGRDLLEIGKETVSRIGSDRVTAVAGGITFFALLSLFPAMTAFVSIYGLVSDPATIAQHVQLLENIVPPDGLAIIGNQLTAITSSSGSALSLAGIAGLLMAFYSANGGMKALLSALNVAFYQSETRSFLRLNLVAMMFTLGGLIMVMAMLLVIAVLPAVLLWLPLPDATSNLLRFVRWPIMFFVLIVGLAAIYRWGPAAPESRWRWISPGAVIAAVALVAASILFSWYAANFANYNKTYGSLGAVIALMMWLWLSAMIVLTGAEINAGIDRHLRRKQGLPDRVKLA</sequence>
<dbReference type="PANTHER" id="PTHR30213">
    <property type="entry name" value="INNER MEMBRANE PROTEIN YHJD"/>
    <property type="match status" value="1"/>
</dbReference>